<keyword evidence="11" id="KW-1185">Reference proteome</keyword>
<dbReference type="Gene3D" id="3.30.450.20">
    <property type="entry name" value="PAS domain"/>
    <property type="match status" value="1"/>
</dbReference>
<evidence type="ECO:0000313" key="10">
    <source>
        <dbReference type="EMBL" id="GAA0328308.1"/>
    </source>
</evidence>
<accession>A0ABP3FWL2</accession>
<reference evidence="11" key="1">
    <citation type="journal article" date="2019" name="Int. J. Syst. Evol. Microbiol.">
        <title>The Global Catalogue of Microorganisms (GCM) 10K type strain sequencing project: providing services to taxonomists for standard genome sequencing and annotation.</title>
        <authorList>
            <consortium name="The Broad Institute Genomics Platform"/>
            <consortium name="The Broad Institute Genome Sequencing Center for Infectious Disease"/>
            <person name="Wu L."/>
            <person name="Ma J."/>
        </authorList>
    </citation>
    <scope>NUCLEOTIDE SEQUENCE [LARGE SCALE GENOMIC DNA]</scope>
    <source>
        <strain evidence="11">JCM 3146</strain>
    </source>
</reference>
<dbReference type="InterPro" id="IPR004358">
    <property type="entry name" value="Sig_transdc_His_kin-like_C"/>
</dbReference>
<dbReference type="InterPro" id="IPR003594">
    <property type="entry name" value="HATPase_dom"/>
</dbReference>
<keyword evidence="7" id="KW-0067">ATP-binding</keyword>
<dbReference type="InterPro" id="IPR013656">
    <property type="entry name" value="PAS_4"/>
</dbReference>
<evidence type="ECO:0000256" key="1">
    <source>
        <dbReference type="ARBA" id="ARBA00000085"/>
    </source>
</evidence>
<dbReference type="PANTHER" id="PTHR41523">
    <property type="entry name" value="TWO-COMPONENT SYSTEM SENSOR PROTEIN"/>
    <property type="match status" value="1"/>
</dbReference>
<organism evidence="10 11">
    <name type="scientific">Actinoallomurus spadix</name>
    <dbReference type="NCBI Taxonomy" id="79912"/>
    <lineage>
        <taxon>Bacteria</taxon>
        <taxon>Bacillati</taxon>
        <taxon>Actinomycetota</taxon>
        <taxon>Actinomycetes</taxon>
        <taxon>Streptosporangiales</taxon>
        <taxon>Thermomonosporaceae</taxon>
        <taxon>Actinoallomurus</taxon>
    </lineage>
</organism>
<dbReference type="Pfam" id="PF08448">
    <property type="entry name" value="PAS_4"/>
    <property type="match status" value="1"/>
</dbReference>
<evidence type="ECO:0000256" key="5">
    <source>
        <dbReference type="ARBA" id="ARBA00022741"/>
    </source>
</evidence>
<dbReference type="InterPro" id="IPR036890">
    <property type="entry name" value="HATPase_C_sf"/>
</dbReference>
<dbReference type="Gene3D" id="3.30.565.10">
    <property type="entry name" value="Histidine kinase-like ATPase, C-terminal domain"/>
    <property type="match status" value="1"/>
</dbReference>
<evidence type="ECO:0000313" key="11">
    <source>
        <dbReference type="Proteomes" id="UP001501822"/>
    </source>
</evidence>
<evidence type="ECO:0000256" key="2">
    <source>
        <dbReference type="ARBA" id="ARBA00012438"/>
    </source>
</evidence>
<dbReference type="GO" id="GO:0016301">
    <property type="term" value="F:kinase activity"/>
    <property type="evidence" value="ECO:0007669"/>
    <property type="project" value="UniProtKB-KW"/>
</dbReference>
<proteinExistence type="predicted"/>
<dbReference type="Proteomes" id="UP001501822">
    <property type="component" value="Unassembled WGS sequence"/>
</dbReference>
<evidence type="ECO:0000259" key="9">
    <source>
        <dbReference type="PROSITE" id="PS50109"/>
    </source>
</evidence>
<evidence type="ECO:0000256" key="6">
    <source>
        <dbReference type="ARBA" id="ARBA00022777"/>
    </source>
</evidence>
<evidence type="ECO:0000256" key="3">
    <source>
        <dbReference type="ARBA" id="ARBA00022553"/>
    </source>
</evidence>
<comment type="caution">
    <text evidence="10">The sequence shown here is derived from an EMBL/GenBank/DDBJ whole genome shotgun (WGS) entry which is preliminary data.</text>
</comment>
<evidence type="ECO:0000256" key="8">
    <source>
        <dbReference type="ARBA" id="ARBA00023012"/>
    </source>
</evidence>
<evidence type="ECO:0000256" key="4">
    <source>
        <dbReference type="ARBA" id="ARBA00022679"/>
    </source>
</evidence>
<keyword evidence="3" id="KW-0597">Phosphoprotein</keyword>
<protein>
    <recommendedName>
        <fullName evidence="2">histidine kinase</fullName>
        <ecNumber evidence="2">2.7.13.3</ecNumber>
    </recommendedName>
</protein>
<dbReference type="PRINTS" id="PR00344">
    <property type="entry name" value="BCTRLSENSOR"/>
</dbReference>
<dbReference type="InterPro" id="IPR011495">
    <property type="entry name" value="Sig_transdc_His_kin_sub2_dim/P"/>
</dbReference>
<dbReference type="Gene3D" id="3.30.450.280">
    <property type="entry name" value="GAF domain"/>
    <property type="match status" value="1"/>
</dbReference>
<dbReference type="EMBL" id="BAAABM010000010">
    <property type="protein sequence ID" value="GAA0328308.1"/>
    <property type="molecule type" value="Genomic_DNA"/>
</dbReference>
<gene>
    <name evidence="10" type="ORF">GCM10010151_17780</name>
</gene>
<dbReference type="EC" id="2.7.13.3" evidence="2"/>
<dbReference type="InterPro" id="IPR035965">
    <property type="entry name" value="PAS-like_dom_sf"/>
</dbReference>
<keyword evidence="5" id="KW-0547">Nucleotide-binding</keyword>
<keyword evidence="6 10" id="KW-0418">Kinase</keyword>
<name>A0ABP3FWL2_9ACTN</name>
<dbReference type="PROSITE" id="PS50109">
    <property type="entry name" value="HIS_KIN"/>
    <property type="match status" value="1"/>
</dbReference>
<dbReference type="RefSeq" id="WP_252809413.1">
    <property type="nucleotide sequence ID" value="NZ_BAAABM010000010.1"/>
</dbReference>
<dbReference type="SMART" id="SM00387">
    <property type="entry name" value="HATPase_c"/>
    <property type="match status" value="1"/>
</dbReference>
<dbReference type="InterPro" id="IPR038424">
    <property type="entry name" value="H_kinase_PdtaS_GAF_sf"/>
</dbReference>
<dbReference type="InterPro" id="IPR005467">
    <property type="entry name" value="His_kinase_dom"/>
</dbReference>
<dbReference type="Pfam" id="PF07568">
    <property type="entry name" value="HisKA_2"/>
    <property type="match status" value="1"/>
</dbReference>
<comment type="catalytic activity">
    <reaction evidence="1">
        <text>ATP + protein L-histidine = ADP + protein N-phospho-L-histidine.</text>
        <dbReference type="EC" id="2.7.13.3"/>
    </reaction>
</comment>
<dbReference type="InterPro" id="IPR022066">
    <property type="entry name" value="PdtaS_GAF"/>
</dbReference>
<evidence type="ECO:0000256" key="7">
    <source>
        <dbReference type="ARBA" id="ARBA00022840"/>
    </source>
</evidence>
<sequence>MPTLTDLTRQHTDLDAADLEWIHALVSDWQLLADLSFADLVLWVPLTGRRPRQGGGPPGVGGWVAVAQIRPTTGPTAYTDDLVGMVVEPGRRGLIDVAWTEQRICREGDPEWGSGIPVREEAIPVRRDGRILGIIQRSTNLSSARTPSHLELTYLQSASDLAKMIDEGRFPFREVEPNLARSPRVGDGLIRVDRDGRVLYASPNAQSAYRRLGLATDLVGTPLGDTTARLMNTAVDDSLAVVAGGRAPSETEIESNGAIVQLRAIPLIVDGNRTGALVLLRDVTELRWRDRALMSKDATIREIHHRVKNNLQTVAALLRLQARRLRVPEGRAALEEAVRRVGSIAIVHETLSHTPEELVDFDDIADRVVAMAGEVSAPETRVRPKRVGSFGVLPAVIATPLAMVLAELLQNALEHGLANRAGSLEVVVTRGDERLKVLVADNGSGLPDDFDVESTASLGLQIVRTLIVGELGGVIDLRPRQGGGTEVVLDIPLDQGPRTVPTA</sequence>
<dbReference type="Pfam" id="PF12282">
    <property type="entry name" value="GAF_PdtaS"/>
    <property type="match status" value="1"/>
</dbReference>
<dbReference type="Pfam" id="PF02518">
    <property type="entry name" value="HATPase_c"/>
    <property type="match status" value="1"/>
</dbReference>
<keyword evidence="4" id="KW-0808">Transferase</keyword>
<feature type="domain" description="Histidine kinase" evidence="9">
    <location>
        <begin position="401"/>
        <end position="495"/>
    </location>
</feature>
<keyword evidence="8" id="KW-0902">Two-component regulatory system</keyword>
<dbReference type="PANTHER" id="PTHR41523:SF8">
    <property type="entry name" value="ETHYLENE RESPONSE SENSOR PROTEIN"/>
    <property type="match status" value="1"/>
</dbReference>
<dbReference type="SUPFAM" id="SSF55785">
    <property type="entry name" value="PYP-like sensor domain (PAS domain)"/>
    <property type="match status" value="1"/>
</dbReference>
<dbReference type="SUPFAM" id="SSF55874">
    <property type="entry name" value="ATPase domain of HSP90 chaperone/DNA topoisomerase II/histidine kinase"/>
    <property type="match status" value="1"/>
</dbReference>